<keyword evidence="2" id="KW-1185">Reference proteome</keyword>
<comment type="caution">
    <text evidence="1">The sequence shown here is derived from an EMBL/GenBank/DDBJ whole genome shotgun (WGS) entry which is preliminary data.</text>
</comment>
<protein>
    <submittedName>
        <fullName evidence="1">Uncharacterized protein</fullName>
    </submittedName>
</protein>
<name>A0ABN3TGK2_9ACTN</name>
<dbReference type="EMBL" id="BAAATE010000135">
    <property type="protein sequence ID" value="GAA2704068.1"/>
    <property type="molecule type" value="Genomic_DNA"/>
</dbReference>
<accession>A0ABN3TGK2</accession>
<gene>
    <name evidence="1" type="ORF">GCM10010412_101650</name>
</gene>
<evidence type="ECO:0000313" key="2">
    <source>
        <dbReference type="Proteomes" id="UP001501666"/>
    </source>
</evidence>
<proteinExistence type="predicted"/>
<sequence>MRCFISLFEPGCRGNKAGIASALATTCSDLGISLGIAIIGSVGPAVYRA</sequence>
<dbReference type="Proteomes" id="UP001501666">
    <property type="component" value="Unassembled WGS sequence"/>
</dbReference>
<reference evidence="1 2" key="1">
    <citation type="journal article" date="2019" name="Int. J. Syst. Evol. Microbiol.">
        <title>The Global Catalogue of Microorganisms (GCM) 10K type strain sequencing project: providing services to taxonomists for standard genome sequencing and annotation.</title>
        <authorList>
            <consortium name="The Broad Institute Genomics Platform"/>
            <consortium name="The Broad Institute Genome Sequencing Center for Infectious Disease"/>
            <person name="Wu L."/>
            <person name="Ma J."/>
        </authorList>
    </citation>
    <scope>NUCLEOTIDE SEQUENCE [LARGE SCALE GENOMIC DNA]</scope>
    <source>
        <strain evidence="1 2">JCM 6835</strain>
    </source>
</reference>
<evidence type="ECO:0000313" key="1">
    <source>
        <dbReference type="EMBL" id="GAA2704068.1"/>
    </source>
</evidence>
<organism evidence="1 2">
    <name type="scientific">Nonomuraea recticatena</name>
    <dbReference type="NCBI Taxonomy" id="46178"/>
    <lineage>
        <taxon>Bacteria</taxon>
        <taxon>Bacillati</taxon>
        <taxon>Actinomycetota</taxon>
        <taxon>Actinomycetes</taxon>
        <taxon>Streptosporangiales</taxon>
        <taxon>Streptosporangiaceae</taxon>
        <taxon>Nonomuraea</taxon>
    </lineage>
</organism>
<dbReference type="RefSeq" id="WP_379506903.1">
    <property type="nucleotide sequence ID" value="NZ_JBHTEV010000002.1"/>
</dbReference>